<name>A0A2D3VFS9_9PEZI</name>
<keyword evidence="3" id="KW-1185">Reference proteome</keyword>
<dbReference type="RefSeq" id="XP_023631499.1">
    <property type="nucleotide sequence ID" value="XM_023775731.1"/>
</dbReference>
<evidence type="ECO:0000256" key="1">
    <source>
        <dbReference type="SAM" id="SignalP"/>
    </source>
</evidence>
<dbReference type="GeneID" id="35605545"/>
<reference evidence="2 3" key="1">
    <citation type="submission" date="2016-03" db="EMBL/GenBank/DDBJ databases">
        <authorList>
            <person name="Ploux O."/>
        </authorList>
    </citation>
    <scope>NUCLEOTIDE SEQUENCE [LARGE SCALE GENOMIC DNA]</scope>
    <source>
        <strain evidence="2 3">URUG2</strain>
    </source>
</reference>
<organism evidence="2 3">
    <name type="scientific">Ramularia collo-cygni</name>
    <dbReference type="NCBI Taxonomy" id="112498"/>
    <lineage>
        <taxon>Eukaryota</taxon>
        <taxon>Fungi</taxon>
        <taxon>Dikarya</taxon>
        <taxon>Ascomycota</taxon>
        <taxon>Pezizomycotina</taxon>
        <taxon>Dothideomycetes</taxon>
        <taxon>Dothideomycetidae</taxon>
        <taxon>Mycosphaerellales</taxon>
        <taxon>Mycosphaerellaceae</taxon>
        <taxon>Ramularia</taxon>
    </lineage>
</organism>
<sequence length="121" mass="12774">MQLTIISMILAVAAAMPVQERSLPYCDQVHVDIGFGPGPACQQRPSSLPYCDQVQVNPGYGPGPACVPRPSSYSIHRENNPSGLINCADVHIPPGGGLGPACYNPDLPVDVALDIVEDTLH</sequence>
<feature type="chain" id="PRO_5013743365" evidence="1">
    <location>
        <begin position="16"/>
        <end position="121"/>
    </location>
</feature>
<protein>
    <submittedName>
        <fullName evidence="2">Uncharacterized protein</fullName>
    </submittedName>
</protein>
<evidence type="ECO:0000313" key="3">
    <source>
        <dbReference type="Proteomes" id="UP000225277"/>
    </source>
</evidence>
<dbReference type="EMBL" id="FJUY01000022">
    <property type="protein sequence ID" value="CZT24775.1"/>
    <property type="molecule type" value="Genomic_DNA"/>
</dbReference>
<feature type="signal peptide" evidence="1">
    <location>
        <begin position="1"/>
        <end position="15"/>
    </location>
</feature>
<gene>
    <name evidence="2" type="ORF">RCC_10503</name>
</gene>
<dbReference type="AlphaFoldDB" id="A0A2D3VFS9"/>
<proteinExistence type="predicted"/>
<keyword evidence="1" id="KW-0732">Signal</keyword>
<evidence type="ECO:0000313" key="2">
    <source>
        <dbReference type="EMBL" id="CZT24775.1"/>
    </source>
</evidence>
<dbReference type="Proteomes" id="UP000225277">
    <property type="component" value="Unassembled WGS sequence"/>
</dbReference>
<accession>A0A2D3VFS9</accession>